<dbReference type="SUPFAM" id="SSF50729">
    <property type="entry name" value="PH domain-like"/>
    <property type="match status" value="1"/>
</dbReference>
<dbReference type="SMART" id="SM00454">
    <property type="entry name" value="SAM"/>
    <property type="match status" value="1"/>
</dbReference>
<feature type="region of interest" description="Disordered" evidence="3">
    <location>
        <begin position="319"/>
        <end position="404"/>
    </location>
</feature>
<feature type="compositionally biased region" description="Basic and acidic residues" evidence="3">
    <location>
        <begin position="383"/>
        <end position="392"/>
    </location>
</feature>
<evidence type="ECO:0000256" key="2">
    <source>
        <dbReference type="SAM" id="Coils"/>
    </source>
</evidence>
<reference evidence="7" key="1">
    <citation type="submission" date="2025-08" db="UniProtKB">
        <authorList>
            <consortium name="Ensembl"/>
        </authorList>
    </citation>
    <scope>IDENTIFICATION</scope>
</reference>
<evidence type="ECO:0000256" key="1">
    <source>
        <dbReference type="ARBA" id="ARBA00009498"/>
    </source>
</evidence>
<dbReference type="InterPro" id="IPR017874">
    <property type="entry name" value="CRIC_domain"/>
</dbReference>
<evidence type="ECO:0000259" key="6">
    <source>
        <dbReference type="PROSITE" id="PS51290"/>
    </source>
</evidence>
<dbReference type="SUPFAM" id="SSF50156">
    <property type="entry name" value="PDZ domain-like"/>
    <property type="match status" value="1"/>
</dbReference>
<dbReference type="AlphaFoldDB" id="A0A8C1ZLU3"/>
<dbReference type="InterPro" id="IPR001660">
    <property type="entry name" value="SAM"/>
</dbReference>
<dbReference type="Ensembl" id="ENSCCRT00015091104.1">
    <property type="protein sequence ID" value="ENSCCRP00015088252.1"/>
    <property type="gene ID" value="ENSCCRG00015035618.1"/>
</dbReference>
<feature type="compositionally biased region" description="Polar residues" evidence="3">
    <location>
        <begin position="323"/>
        <end position="355"/>
    </location>
</feature>
<dbReference type="PANTHER" id="PTHR12844:SF10">
    <property type="entry name" value="CONNECTOR ENHANCER OF KINASE SUPPRESSOR OF RAS 1"/>
    <property type="match status" value="1"/>
</dbReference>
<feature type="domain" description="CRIC" evidence="6">
    <location>
        <begin position="72"/>
        <end position="165"/>
    </location>
</feature>
<evidence type="ECO:0000259" key="4">
    <source>
        <dbReference type="PROSITE" id="PS50003"/>
    </source>
</evidence>
<dbReference type="SUPFAM" id="SSF47769">
    <property type="entry name" value="SAM/Pointed domain"/>
    <property type="match status" value="1"/>
</dbReference>
<name>A0A8C1ZLU3_CYPCA</name>
<evidence type="ECO:0000313" key="7">
    <source>
        <dbReference type="Ensembl" id="ENSCCRP00015088252.1"/>
    </source>
</evidence>
<dbReference type="InterPro" id="IPR011993">
    <property type="entry name" value="PH-like_dom_sf"/>
</dbReference>
<keyword evidence="2" id="KW-0175">Coiled coil</keyword>
<dbReference type="InterPro" id="IPR036034">
    <property type="entry name" value="PDZ_sf"/>
</dbReference>
<dbReference type="InterPro" id="IPR051566">
    <property type="entry name" value="CNKSR"/>
</dbReference>
<dbReference type="InterPro" id="IPR001478">
    <property type="entry name" value="PDZ"/>
</dbReference>
<organism evidence="7 8">
    <name type="scientific">Cyprinus carpio</name>
    <name type="common">Common carp</name>
    <dbReference type="NCBI Taxonomy" id="7962"/>
    <lineage>
        <taxon>Eukaryota</taxon>
        <taxon>Metazoa</taxon>
        <taxon>Chordata</taxon>
        <taxon>Craniata</taxon>
        <taxon>Vertebrata</taxon>
        <taxon>Euteleostomi</taxon>
        <taxon>Actinopterygii</taxon>
        <taxon>Neopterygii</taxon>
        <taxon>Teleostei</taxon>
        <taxon>Ostariophysi</taxon>
        <taxon>Cypriniformes</taxon>
        <taxon>Cyprinidae</taxon>
        <taxon>Cyprininae</taxon>
        <taxon>Cyprinus</taxon>
    </lineage>
</organism>
<feature type="domain" description="PDZ" evidence="5">
    <location>
        <begin position="202"/>
        <end position="260"/>
    </location>
</feature>
<dbReference type="Gene3D" id="1.10.150.50">
    <property type="entry name" value="Transcription Factor, Ets-1"/>
    <property type="match status" value="1"/>
</dbReference>
<proteinExistence type="inferred from homology"/>
<dbReference type="PROSITE" id="PS50106">
    <property type="entry name" value="PDZ"/>
    <property type="match status" value="1"/>
</dbReference>
<dbReference type="Pfam" id="PF10534">
    <property type="entry name" value="CRIC_ras_sig"/>
    <property type="match status" value="1"/>
</dbReference>
<dbReference type="InterPro" id="IPR013761">
    <property type="entry name" value="SAM/pointed_sf"/>
</dbReference>
<feature type="compositionally biased region" description="Low complexity" evidence="3">
    <location>
        <begin position="360"/>
        <end position="369"/>
    </location>
</feature>
<accession>A0A8C1ZLU3</accession>
<dbReference type="PROSITE" id="PS50003">
    <property type="entry name" value="PH_DOMAIN"/>
    <property type="match status" value="1"/>
</dbReference>
<feature type="coiled-coil region" evidence="2">
    <location>
        <begin position="624"/>
        <end position="682"/>
    </location>
</feature>
<dbReference type="Pfam" id="PF00169">
    <property type="entry name" value="PH"/>
    <property type="match status" value="1"/>
</dbReference>
<protein>
    <submittedName>
        <fullName evidence="7">Connector enhancer of kinase suppressor of Ras 1</fullName>
    </submittedName>
</protein>
<feature type="region of interest" description="Disordered" evidence="3">
    <location>
        <begin position="687"/>
        <end position="741"/>
    </location>
</feature>
<evidence type="ECO:0000313" key="8">
    <source>
        <dbReference type="Proteomes" id="UP000694700"/>
    </source>
</evidence>
<sequence length="746" mass="83963">YLFIYFYSFERCLDAPLQQYSVSEWHLSGSDLLHLSSTRLEKLGVHKIGHQELILEAVEKLCALTYSVGGDSLRSLAEKLHAVAHTLQMSIQGRWRVNTSDEQSATKLSQQVLQAVVDVITTSNGLVSLLNRYQFAQQTGHKANEKVATLCKDLDITVHKETAVFEKEKDIISICRQLVAVCDEILTETPLPLLTHTAQLESVDLVPASPGDQVGIEITTTGSRNHFVTGKAAESPSEICEKILAGDEVLQVNGQIVVSGNSSMLIMFNCINSDILHCKGPLSQLCFSIHILNVTCFHIGCVCVFMYHRSASDGTHHFRTEKSALSSEQSSNEHQPNTLKTGADSQRASRNSLEIDSSAERSPSPQSSELNRASTSSCPDMAGLREEKENKKSSTKGTRTALSRRKVSCRELGRPDCDGWLWKKRKETNVFMTQKWQRFWFVLKGPTLYWYTSQQEEKAEGLIKIGSYSIESAGEHKRKYVFQMSHQRFQNFFFAAENVNDMSKWINCLITAIQKHKKKSQPDNEQGRKTTHSHSVIFNSWHLYTKTQTQSNTLPRTKGKQNRVSEPITISQAGGSKIAGNVDEMDEMFHSLKKGGVSLIGQNQPTTHDQLRKSFIKRNKNPVINEKIHTLRALQSTLKAKEAEIHLINKILDDSEISPQKYREWKQLNEDLLQDIERQYKETVSPNIDTVSKTNSEASTLNLSDEEQLVDAETPVDGSSTSAETQVPMQTHTTVTEETTEDYFYI</sequence>
<dbReference type="SMART" id="SM00233">
    <property type="entry name" value="PH"/>
    <property type="match status" value="1"/>
</dbReference>
<comment type="similarity">
    <text evidence="1">Belongs to the CNKSR family.</text>
</comment>
<dbReference type="Pfam" id="PF07647">
    <property type="entry name" value="SAM_2"/>
    <property type="match status" value="1"/>
</dbReference>
<dbReference type="InterPro" id="IPR001849">
    <property type="entry name" value="PH_domain"/>
</dbReference>
<dbReference type="PROSITE" id="PS51290">
    <property type="entry name" value="CRIC"/>
    <property type="match status" value="1"/>
</dbReference>
<feature type="domain" description="PH" evidence="4">
    <location>
        <begin position="414"/>
        <end position="514"/>
    </location>
</feature>
<feature type="compositionally biased region" description="Polar residues" evidence="3">
    <location>
        <begin position="687"/>
        <end position="703"/>
    </location>
</feature>
<evidence type="ECO:0000256" key="3">
    <source>
        <dbReference type="SAM" id="MobiDB-lite"/>
    </source>
</evidence>
<feature type="compositionally biased region" description="Polar residues" evidence="3">
    <location>
        <begin position="717"/>
        <end position="730"/>
    </location>
</feature>
<dbReference type="PANTHER" id="PTHR12844">
    <property type="entry name" value="CONNECTOR ENCHANCER OF KINASE SUPPRESSOR OF RAS"/>
    <property type="match status" value="1"/>
</dbReference>
<evidence type="ECO:0000259" key="5">
    <source>
        <dbReference type="PROSITE" id="PS50106"/>
    </source>
</evidence>
<dbReference type="Gene3D" id="2.30.29.30">
    <property type="entry name" value="Pleckstrin-homology domain (PH domain)/Phosphotyrosine-binding domain (PTB)"/>
    <property type="match status" value="1"/>
</dbReference>
<dbReference type="Proteomes" id="UP000694700">
    <property type="component" value="Unplaced"/>
</dbReference>
<dbReference type="CDD" id="cd01260">
    <property type="entry name" value="PH_CNK_mammalian-like"/>
    <property type="match status" value="1"/>
</dbReference>